<proteinExistence type="predicted"/>
<keyword evidence="4" id="KW-0378">Hydrolase</keyword>
<comment type="caution">
    <text evidence="7">The sequence shown here is derived from an EMBL/GenBank/DDBJ whole genome shotgun (WGS) entry which is preliminary data.</text>
</comment>
<dbReference type="PANTHER" id="PTHR11802">
    <property type="entry name" value="SERINE PROTEASE FAMILY S10 SERINE CARBOXYPEPTIDASE"/>
    <property type="match status" value="1"/>
</dbReference>
<keyword evidence="2" id="KW-0645">Protease</keyword>
<evidence type="ECO:0000256" key="2">
    <source>
        <dbReference type="ARBA" id="ARBA00022670"/>
    </source>
</evidence>
<feature type="signal peptide" evidence="6">
    <location>
        <begin position="1"/>
        <end position="32"/>
    </location>
</feature>
<keyword evidence="8" id="KW-1185">Reference proteome</keyword>
<reference evidence="7 8" key="1">
    <citation type="submission" date="2020-07" db="EMBL/GenBank/DDBJ databases">
        <title>Novel species isolated from subtropical streams in China.</title>
        <authorList>
            <person name="Lu H."/>
        </authorList>
    </citation>
    <scope>NUCLEOTIDE SEQUENCE [LARGE SCALE GENOMIC DNA]</scope>
    <source>
        <strain evidence="7 8">LX20W</strain>
    </source>
</reference>
<dbReference type="Pfam" id="PF00450">
    <property type="entry name" value="Peptidase_S10"/>
    <property type="match status" value="1"/>
</dbReference>
<organism evidence="7 8">
    <name type="scientific">Rugamonas brunnea</name>
    <dbReference type="NCBI Taxonomy" id="2758569"/>
    <lineage>
        <taxon>Bacteria</taxon>
        <taxon>Pseudomonadati</taxon>
        <taxon>Pseudomonadota</taxon>
        <taxon>Betaproteobacteria</taxon>
        <taxon>Burkholderiales</taxon>
        <taxon>Oxalobacteraceae</taxon>
        <taxon>Telluria group</taxon>
        <taxon>Rugamonas</taxon>
    </lineage>
</organism>
<dbReference type="InterPro" id="IPR001563">
    <property type="entry name" value="Peptidase_S10"/>
</dbReference>
<sequence>MRNPPARPQTLASLILIGLFSLGLHAPVHAHAADTKPDAKPEAKADAKSDIELPPLSEDKKVHQSITLNGKVLNYDATVGAIKVRDAKGKVTAEVVYTAYVVPGADAKRPVTFAFNGGPGAASVYLNLGAIGPKRVQFGDAGNVPSDSSELKDNAATWLDMSDLVFIDPVGTGFSRSLEDADKTKADFYATEPDIKYLSRVVYDWLVKNGRLRSPKFVMGESYGGYRAPRIAYHLQTQLGVGVKGLIMVSPYLDPAAIGDDTALSPLPWMINLPSMAAVQLETQRRLTPGAMQEVESYVRQQYALDLFAGRSDPAAIARLVTKVSGLTGVDAQVVGRLDGRLDIGTFLREVHRADKKIGSIYDANVTAWDPFPESADRKSGDPILDALIAPTTSAMVDFITREVGWKTEARYNALSYDVNNAWDRAATKQDKPVSDLRKAIANDPNMGVLIVHGYNDLACPYFASRLIIDQMPKMGSSPVRLSVYPGGHMFYSRDASAQAFKRDARALYGL</sequence>
<dbReference type="GO" id="GO:0004185">
    <property type="term" value="F:serine-type carboxypeptidase activity"/>
    <property type="evidence" value="ECO:0007669"/>
    <property type="project" value="InterPro"/>
</dbReference>
<evidence type="ECO:0000256" key="5">
    <source>
        <dbReference type="ARBA" id="ARBA00023180"/>
    </source>
</evidence>
<evidence type="ECO:0000256" key="1">
    <source>
        <dbReference type="ARBA" id="ARBA00022645"/>
    </source>
</evidence>
<dbReference type="InterPro" id="IPR018202">
    <property type="entry name" value="Ser_caboxypep_ser_AS"/>
</dbReference>
<evidence type="ECO:0000313" key="8">
    <source>
        <dbReference type="Proteomes" id="UP000534388"/>
    </source>
</evidence>
<dbReference type="PANTHER" id="PTHR11802:SF3">
    <property type="entry name" value="RETINOID-INDUCIBLE SERINE CARBOXYPEPTIDASE"/>
    <property type="match status" value="1"/>
</dbReference>
<dbReference type="InterPro" id="IPR029058">
    <property type="entry name" value="AB_hydrolase_fold"/>
</dbReference>
<keyword evidence="5" id="KW-0325">Glycoprotein</keyword>
<dbReference type="SUPFAM" id="SSF53474">
    <property type="entry name" value="alpha/beta-Hydrolases"/>
    <property type="match status" value="1"/>
</dbReference>
<keyword evidence="3 6" id="KW-0732">Signal</keyword>
<dbReference type="Gene3D" id="3.40.50.1820">
    <property type="entry name" value="alpha/beta hydrolase"/>
    <property type="match status" value="1"/>
</dbReference>
<evidence type="ECO:0000256" key="6">
    <source>
        <dbReference type="SAM" id="SignalP"/>
    </source>
</evidence>
<evidence type="ECO:0000256" key="4">
    <source>
        <dbReference type="ARBA" id="ARBA00022801"/>
    </source>
</evidence>
<evidence type="ECO:0000313" key="7">
    <source>
        <dbReference type="EMBL" id="MBA5635475.1"/>
    </source>
</evidence>
<evidence type="ECO:0000256" key="3">
    <source>
        <dbReference type="ARBA" id="ARBA00022729"/>
    </source>
</evidence>
<dbReference type="EMBL" id="JACEZT010000001">
    <property type="protein sequence ID" value="MBA5635475.1"/>
    <property type="molecule type" value="Genomic_DNA"/>
</dbReference>
<keyword evidence="1" id="KW-0121">Carboxypeptidase</keyword>
<dbReference type="PROSITE" id="PS00131">
    <property type="entry name" value="CARBOXYPEPT_SER_SER"/>
    <property type="match status" value="1"/>
</dbReference>
<dbReference type="AlphaFoldDB" id="A0A7W2I9V1"/>
<feature type="chain" id="PRO_5031109854" evidence="6">
    <location>
        <begin position="33"/>
        <end position="511"/>
    </location>
</feature>
<protein>
    <submittedName>
        <fullName evidence="7">Peptidase S10</fullName>
    </submittedName>
</protein>
<accession>A0A7W2I9V1</accession>
<dbReference type="GO" id="GO:0006508">
    <property type="term" value="P:proteolysis"/>
    <property type="evidence" value="ECO:0007669"/>
    <property type="project" value="UniProtKB-KW"/>
</dbReference>
<dbReference type="RefSeq" id="WP_182158901.1">
    <property type="nucleotide sequence ID" value="NZ_JACEZT010000001.1"/>
</dbReference>
<dbReference type="Proteomes" id="UP000534388">
    <property type="component" value="Unassembled WGS sequence"/>
</dbReference>
<gene>
    <name evidence="7" type="ORF">H3H37_00130</name>
</gene>
<name>A0A7W2I9V1_9BURK</name>